<dbReference type="EMBL" id="ML996568">
    <property type="protein sequence ID" value="KAF2760384.1"/>
    <property type="molecule type" value="Genomic_DNA"/>
</dbReference>
<keyword evidence="2" id="KW-0963">Cytoplasm</keyword>
<feature type="region of interest" description="Disordered" evidence="5">
    <location>
        <begin position="327"/>
        <end position="353"/>
    </location>
</feature>
<organism evidence="7 8">
    <name type="scientific">Pseudovirgaria hyperparasitica</name>
    <dbReference type="NCBI Taxonomy" id="470096"/>
    <lineage>
        <taxon>Eukaryota</taxon>
        <taxon>Fungi</taxon>
        <taxon>Dikarya</taxon>
        <taxon>Ascomycota</taxon>
        <taxon>Pezizomycotina</taxon>
        <taxon>Dothideomycetes</taxon>
        <taxon>Dothideomycetes incertae sedis</taxon>
        <taxon>Acrospermales</taxon>
        <taxon>Acrospermaceae</taxon>
        <taxon>Pseudovirgaria</taxon>
    </lineage>
</organism>
<dbReference type="AlphaFoldDB" id="A0A6A6WEC5"/>
<dbReference type="InterPro" id="IPR015033">
    <property type="entry name" value="HBS1-like_N"/>
</dbReference>
<dbReference type="GeneID" id="54481510"/>
<evidence type="ECO:0000256" key="5">
    <source>
        <dbReference type="SAM" id="MobiDB-lite"/>
    </source>
</evidence>
<keyword evidence="8" id="KW-1185">Reference proteome</keyword>
<evidence type="ECO:0000259" key="6">
    <source>
        <dbReference type="Pfam" id="PF08938"/>
    </source>
</evidence>
<evidence type="ECO:0000313" key="7">
    <source>
        <dbReference type="EMBL" id="KAF2760384.1"/>
    </source>
</evidence>
<keyword evidence="3" id="KW-0378">Hydrolase</keyword>
<feature type="region of interest" description="Disordered" evidence="5">
    <location>
        <begin position="249"/>
        <end position="277"/>
    </location>
</feature>
<feature type="region of interest" description="Disordered" evidence="5">
    <location>
        <begin position="1"/>
        <end position="31"/>
    </location>
</feature>
<gene>
    <name evidence="7" type="ORF">EJ05DRAFT_282945</name>
</gene>
<dbReference type="OrthoDB" id="342024at2759"/>
<comment type="subcellular location">
    <subcellularLocation>
        <location evidence="1">Cytoplasm</location>
    </subcellularLocation>
</comment>
<keyword evidence="4" id="KW-0648">Protein biosynthesis</keyword>
<dbReference type="RefSeq" id="XP_033602835.1">
    <property type="nucleotide sequence ID" value="XM_033740456.1"/>
</dbReference>
<evidence type="ECO:0000256" key="1">
    <source>
        <dbReference type="ARBA" id="ARBA00004496"/>
    </source>
</evidence>
<feature type="compositionally biased region" description="Acidic residues" evidence="5">
    <location>
        <begin position="12"/>
        <end position="31"/>
    </location>
</feature>
<evidence type="ECO:0000313" key="8">
    <source>
        <dbReference type="Proteomes" id="UP000799437"/>
    </source>
</evidence>
<name>A0A6A6WEC5_9PEZI</name>
<feature type="compositionally biased region" description="Polar residues" evidence="5">
    <location>
        <begin position="341"/>
        <end position="353"/>
    </location>
</feature>
<evidence type="ECO:0000256" key="2">
    <source>
        <dbReference type="ARBA" id="ARBA00022490"/>
    </source>
</evidence>
<sequence length="353" mass="39076">MASHRRTKDISYDEDDLDDYDEDYGDGDYGEDEQLRQCTVKVKSALGSEYIISDQEIQEALWHYYYDIHKSITYLKNKHATPTTNLKQPKVTKPASKFDQAVTAAARAVPKAIKDPVPSTSYPLPRPLPATLLYAVDVTNFFEDTPWLAVPPHRTSNMIIQSKVPRGGLLGGSSKPSKLAALAAARKKKQQEQEESRSGTQNATREAARAVSMLDRLGDKQKPSSDAAIDMLKPQPITVDSEVISQQKQYPVRIKKSQSPPPIQVQPRTSDEQPPEPEFEVSDLVAHPSIFATTVAGHQSSQMDFFPLPHVSSVFPLYVPREEAFAKSNPFLGPSPDDVVTSAQSQSKGSIQQ</sequence>
<feature type="domain" description="HBS1-like protein N-terminal" evidence="6">
    <location>
        <begin position="13"/>
        <end position="84"/>
    </location>
</feature>
<dbReference type="GO" id="GO:0016787">
    <property type="term" value="F:hydrolase activity"/>
    <property type="evidence" value="ECO:0007669"/>
    <property type="project" value="UniProtKB-KW"/>
</dbReference>
<dbReference type="GO" id="GO:0005737">
    <property type="term" value="C:cytoplasm"/>
    <property type="evidence" value="ECO:0007669"/>
    <property type="project" value="UniProtKB-SubCell"/>
</dbReference>
<evidence type="ECO:0000256" key="3">
    <source>
        <dbReference type="ARBA" id="ARBA00022801"/>
    </source>
</evidence>
<accession>A0A6A6WEC5</accession>
<proteinExistence type="predicted"/>
<feature type="region of interest" description="Disordered" evidence="5">
    <location>
        <begin position="184"/>
        <end position="208"/>
    </location>
</feature>
<reference evidence="7" key="1">
    <citation type="journal article" date="2020" name="Stud. Mycol.">
        <title>101 Dothideomycetes genomes: a test case for predicting lifestyles and emergence of pathogens.</title>
        <authorList>
            <person name="Haridas S."/>
            <person name="Albert R."/>
            <person name="Binder M."/>
            <person name="Bloem J."/>
            <person name="Labutti K."/>
            <person name="Salamov A."/>
            <person name="Andreopoulos B."/>
            <person name="Baker S."/>
            <person name="Barry K."/>
            <person name="Bills G."/>
            <person name="Bluhm B."/>
            <person name="Cannon C."/>
            <person name="Castanera R."/>
            <person name="Culley D."/>
            <person name="Daum C."/>
            <person name="Ezra D."/>
            <person name="Gonzalez J."/>
            <person name="Henrissat B."/>
            <person name="Kuo A."/>
            <person name="Liang C."/>
            <person name="Lipzen A."/>
            <person name="Lutzoni F."/>
            <person name="Magnuson J."/>
            <person name="Mondo S."/>
            <person name="Nolan M."/>
            <person name="Ohm R."/>
            <person name="Pangilinan J."/>
            <person name="Park H.-J."/>
            <person name="Ramirez L."/>
            <person name="Alfaro M."/>
            <person name="Sun H."/>
            <person name="Tritt A."/>
            <person name="Yoshinaga Y."/>
            <person name="Zwiers L.-H."/>
            <person name="Turgeon B."/>
            <person name="Goodwin S."/>
            <person name="Spatafora J."/>
            <person name="Crous P."/>
            <person name="Grigoriev I."/>
        </authorList>
    </citation>
    <scope>NUCLEOTIDE SEQUENCE</scope>
    <source>
        <strain evidence="7">CBS 121739</strain>
    </source>
</reference>
<dbReference type="Pfam" id="PF08938">
    <property type="entry name" value="HBS1_N"/>
    <property type="match status" value="1"/>
</dbReference>
<protein>
    <recommendedName>
        <fullName evidence="6">HBS1-like protein N-terminal domain-containing protein</fullName>
    </recommendedName>
</protein>
<evidence type="ECO:0000256" key="4">
    <source>
        <dbReference type="ARBA" id="ARBA00022917"/>
    </source>
</evidence>
<dbReference type="GO" id="GO:0006412">
    <property type="term" value="P:translation"/>
    <property type="evidence" value="ECO:0007669"/>
    <property type="project" value="UniProtKB-KW"/>
</dbReference>
<dbReference type="Proteomes" id="UP000799437">
    <property type="component" value="Unassembled WGS sequence"/>
</dbReference>